<protein>
    <submittedName>
        <fullName evidence="1">Unannotated protein</fullName>
    </submittedName>
</protein>
<dbReference type="EMBL" id="CAFBPW010000264">
    <property type="protein sequence ID" value="CAB5039910.1"/>
    <property type="molecule type" value="Genomic_DNA"/>
</dbReference>
<name>A0A6J7SI06_9ZZZZ</name>
<dbReference type="AlphaFoldDB" id="A0A6J7SI06"/>
<accession>A0A6J7SI06</accession>
<reference evidence="1" key="1">
    <citation type="submission" date="2020-05" db="EMBL/GenBank/DDBJ databases">
        <authorList>
            <person name="Chiriac C."/>
            <person name="Salcher M."/>
            <person name="Ghai R."/>
            <person name="Kavagutti S V."/>
        </authorList>
    </citation>
    <scope>NUCLEOTIDE SEQUENCE</scope>
</reference>
<organism evidence="1">
    <name type="scientific">freshwater metagenome</name>
    <dbReference type="NCBI Taxonomy" id="449393"/>
    <lineage>
        <taxon>unclassified sequences</taxon>
        <taxon>metagenomes</taxon>
        <taxon>ecological metagenomes</taxon>
    </lineage>
</organism>
<evidence type="ECO:0000313" key="1">
    <source>
        <dbReference type="EMBL" id="CAB5039910.1"/>
    </source>
</evidence>
<proteinExistence type="predicted"/>
<gene>
    <name evidence="1" type="ORF">UFOPK4173_01746</name>
</gene>
<sequence length="103" mass="11252">MPVLIFWQPDIRAKQPQSAADTETLAAVKVTGDSVKIWTQTSDVVRAGLGALGVTDLSGVFDGQTEPIYWDTVHTNELGSKIVAERMLKELQPTLQDLQNSRG</sequence>